<dbReference type="PANTHER" id="PTHR43792">
    <property type="entry name" value="GNAT FAMILY, PUTATIVE (AFU_ORTHOLOGUE AFUA_3G00765)-RELATED-RELATED"/>
    <property type="match status" value="1"/>
</dbReference>
<evidence type="ECO:0000259" key="1">
    <source>
        <dbReference type="PROSITE" id="PS51186"/>
    </source>
</evidence>
<dbReference type="EMBL" id="CP011391">
    <property type="protein sequence ID" value="AMK53922.1"/>
    <property type="molecule type" value="Genomic_DNA"/>
</dbReference>
<dbReference type="PATRIC" id="fig|1702221.3.peg.763"/>
<protein>
    <submittedName>
        <fullName evidence="2">GNAT family acetyltransferase</fullName>
    </submittedName>
</protein>
<dbReference type="InterPro" id="IPR016181">
    <property type="entry name" value="Acyl_CoA_acyltransferase"/>
</dbReference>
<dbReference type="Gene3D" id="3.40.630.30">
    <property type="match status" value="1"/>
</dbReference>
<name>A0A140DTE5_9FIRM</name>
<dbReference type="InterPro" id="IPR000182">
    <property type="entry name" value="GNAT_dom"/>
</dbReference>
<dbReference type="PROSITE" id="PS51186">
    <property type="entry name" value="GNAT"/>
    <property type="match status" value="1"/>
</dbReference>
<dbReference type="Proteomes" id="UP000069771">
    <property type="component" value="Chromosome"/>
</dbReference>
<reference evidence="2 3" key="1">
    <citation type="journal article" date="2016" name="Gut Pathog.">
        <title>Whole genome sequencing of "Faecalibaculum rodentium" ALO17, isolated from C57BL/6J laboratory mouse feces.</title>
        <authorList>
            <person name="Lim S."/>
            <person name="Chang D.H."/>
            <person name="Ahn S."/>
            <person name="Kim B.C."/>
        </authorList>
    </citation>
    <scope>NUCLEOTIDE SEQUENCE [LARGE SCALE GENOMIC DNA]</scope>
    <source>
        <strain evidence="2 3">Alo17</strain>
    </source>
</reference>
<dbReference type="GO" id="GO:0016747">
    <property type="term" value="F:acyltransferase activity, transferring groups other than amino-acyl groups"/>
    <property type="evidence" value="ECO:0007669"/>
    <property type="project" value="InterPro"/>
</dbReference>
<dbReference type="SUPFAM" id="SSF55729">
    <property type="entry name" value="Acyl-CoA N-acyltransferases (Nat)"/>
    <property type="match status" value="1"/>
</dbReference>
<evidence type="ECO:0000313" key="2">
    <source>
        <dbReference type="EMBL" id="AMK53922.1"/>
    </source>
</evidence>
<proteinExistence type="predicted"/>
<gene>
    <name evidence="2" type="ORF">AALO17_07880</name>
</gene>
<organism evidence="2 3">
    <name type="scientific">Faecalibaculum rodentium</name>
    <dbReference type="NCBI Taxonomy" id="1702221"/>
    <lineage>
        <taxon>Bacteria</taxon>
        <taxon>Bacillati</taxon>
        <taxon>Bacillota</taxon>
        <taxon>Erysipelotrichia</taxon>
        <taxon>Erysipelotrichales</taxon>
        <taxon>Erysipelotrichaceae</taxon>
        <taxon>Faecalibaculum</taxon>
    </lineage>
</organism>
<dbReference type="AlphaFoldDB" id="A0A140DTE5"/>
<accession>A0A140DTE5</accession>
<keyword evidence="3" id="KW-1185">Reference proteome</keyword>
<dbReference type="STRING" id="1702221.AALO17_07880"/>
<dbReference type="Pfam" id="PF13302">
    <property type="entry name" value="Acetyltransf_3"/>
    <property type="match status" value="1"/>
</dbReference>
<dbReference type="InterPro" id="IPR051531">
    <property type="entry name" value="N-acetyltransferase"/>
</dbReference>
<keyword evidence="2" id="KW-0808">Transferase</keyword>
<dbReference type="GeneID" id="78477589"/>
<dbReference type="RefSeq" id="WP_236940502.1">
    <property type="nucleotide sequence ID" value="NZ_CANASY010000014.1"/>
</dbReference>
<sequence length="188" mass="21017">MKEMRSEADRQHPVQLETDRLILRPWKQEDAEELFGLACDPEIGPAAGWSPHQTLEDSRQVLEHVLMVSGTWAVVLKATGKPAGNISLLQGKQANLCLAEGEAEIGYWIGRAYWGQGLIPEAAQALIAHGREDLALTRIWCGWFDGNEKSRRVQEKLGFRYDRTESDVPCAIPGVLHTVHVSRLDLQP</sequence>
<dbReference type="KEGG" id="fro:AALO17_07880"/>
<feature type="domain" description="N-acetyltransferase" evidence="1">
    <location>
        <begin position="21"/>
        <end position="185"/>
    </location>
</feature>
<evidence type="ECO:0000313" key="3">
    <source>
        <dbReference type="Proteomes" id="UP000069771"/>
    </source>
</evidence>